<evidence type="ECO:0000256" key="1">
    <source>
        <dbReference type="ARBA" id="ARBA00012493"/>
    </source>
</evidence>
<dbReference type="PROSITE" id="PS50878">
    <property type="entry name" value="RT_POL"/>
    <property type="match status" value="1"/>
</dbReference>
<feature type="compositionally biased region" description="Polar residues" evidence="11">
    <location>
        <begin position="87"/>
        <end position="97"/>
    </location>
</feature>
<protein>
    <recommendedName>
        <fullName evidence="1">RNA-directed DNA polymerase</fullName>
        <ecNumber evidence="1">2.7.7.49</ecNumber>
    </recommendedName>
</protein>
<name>A0ABD2WQH5_9HYME</name>
<dbReference type="SUPFAM" id="SSF56672">
    <property type="entry name" value="DNA/RNA polymerases"/>
    <property type="match status" value="1"/>
</dbReference>
<keyword evidence="7" id="KW-0255">Endonuclease</keyword>
<proteinExistence type="predicted"/>
<keyword evidence="4" id="KW-0548">Nucleotidyltransferase</keyword>
<dbReference type="AlphaFoldDB" id="A0ABD2WQH5"/>
<dbReference type="GO" id="GO:0003677">
    <property type="term" value="F:DNA binding"/>
    <property type="evidence" value="ECO:0007669"/>
    <property type="project" value="UniProtKB-KW"/>
</dbReference>
<dbReference type="Gene3D" id="3.10.10.10">
    <property type="entry name" value="HIV Type 1 Reverse Transcriptase, subunit A, domain 1"/>
    <property type="match status" value="1"/>
</dbReference>
<keyword evidence="15" id="KW-1185">Reference proteome</keyword>
<feature type="domain" description="CCHC-type" evidence="12">
    <location>
        <begin position="362"/>
        <end position="377"/>
    </location>
</feature>
<keyword evidence="6" id="KW-0064">Aspartyl protease</keyword>
<evidence type="ECO:0000259" key="13">
    <source>
        <dbReference type="PROSITE" id="PS50878"/>
    </source>
</evidence>
<gene>
    <name evidence="14" type="ORF">TKK_010685</name>
</gene>
<dbReference type="InterPro" id="IPR001878">
    <property type="entry name" value="Znf_CCHC"/>
</dbReference>
<dbReference type="InterPro" id="IPR050951">
    <property type="entry name" value="Retrovirus_Pol_polyprotein"/>
</dbReference>
<dbReference type="GO" id="GO:0006508">
    <property type="term" value="P:proteolysis"/>
    <property type="evidence" value="ECO:0007669"/>
    <property type="project" value="UniProtKB-KW"/>
</dbReference>
<dbReference type="PANTHER" id="PTHR37984:SF5">
    <property type="entry name" value="PROTEIN NYNRIN-LIKE"/>
    <property type="match status" value="1"/>
</dbReference>
<feature type="compositionally biased region" description="Low complexity" evidence="11">
    <location>
        <begin position="75"/>
        <end position="86"/>
    </location>
</feature>
<evidence type="ECO:0000313" key="14">
    <source>
        <dbReference type="EMBL" id="KAL3395059.1"/>
    </source>
</evidence>
<keyword evidence="10" id="KW-0862">Zinc</keyword>
<keyword evidence="7" id="KW-0378">Hydrolase</keyword>
<evidence type="ECO:0000256" key="11">
    <source>
        <dbReference type="SAM" id="MobiDB-lite"/>
    </source>
</evidence>
<dbReference type="SUPFAM" id="SSF57756">
    <property type="entry name" value="Retrovirus zinc finger-like domains"/>
    <property type="match status" value="1"/>
</dbReference>
<dbReference type="Pfam" id="PF17919">
    <property type="entry name" value="RT_RNaseH_2"/>
    <property type="match status" value="1"/>
</dbReference>
<keyword evidence="8" id="KW-0238">DNA-binding</keyword>
<dbReference type="GO" id="GO:0004190">
    <property type="term" value="F:aspartic-type endopeptidase activity"/>
    <property type="evidence" value="ECO:0007669"/>
    <property type="project" value="UniProtKB-KW"/>
</dbReference>
<evidence type="ECO:0000256" key="8">
    <source>
        <dbReference type="ARBA" id="ARBA00023125"/>
    </source>
</evidence>
<dbReference type="Pfam" id="PF00098">
    <property type="entry name" value="zf-CCHC"/>
    <property type="match status" value="1"/>
</dbReference>
<dbReference type="PANTHER" id="PTHR37984">
    <property type="entry name" value="PROTEIN CBG26694"/>
    <property type="match status" value="1"/>
</dbReference>
<keyword evidence="9" id="KW-0511">Multifunctional enzyme</keyword>
<evidence type="ECO:0000256" key="6">
    <source>
        <dbReference type="ARBA" id="ARBA00022750"/>
    </source>
</evidence>
<organism evidence="14 15">
    <name type="scientific">Trichogramma kaykai</name>
    <dbReference type="NCBI Taxonomy" id="54128"/>
    <lineage>
        <taxon>Eukaryota</taxon>
        <taxon>Metazoa</taxon>
        <taxon>Ecdysozoa</taxon>
        <taxon>Arthropoda</taxon>
        <taxon>Hexapoda</taxon>
        <taxon>Insecta</taxon>
        <taxon>Pterygota</taxon>
        <taxon>Neoptera</taxon>
        <taxon>Endopterygota</taxon>
        <taxon>Hymenoptera</taxon>
        <taxon>Apocrita</taxon>
        <taxon>Proctotrupomorpha</taxon>
        <taxon>Chalcidoidea</taxon>
        <taxon>Trichogrammatidae</taxon>
        <taxon>Trichogramma</taxon>
    </lineage>
</organism>
<dbReference type="FunFam" id="3.30.70.270:FF:000020">
    <property type="entry name" value="Transposon Tf2-6 polyprotein-like Protein"/>
    <property type="match status" value="1"/>
</dbReference>
<dbReference type="GO" id="GO:0008270">
    <property type="term" value="F:zinc ion binding"/>
    <property type="evidence" value="ECO:0007669"/>
    <property type="project" value="UniProtKB-KW"/>
</dbReference>
<feature type="compositionally biased region" description="Low complexity" evidence="11">
    <location>
        <begin position="282"/>
        <end position="291"/>
    </location>
</feature>
<dbReference type="PROSITE" id="PS50158">
    <property type="entry name" value="ZF_CCHC"/>
    <property type="match status" value="2"/>
</dbReference>
<dbReference type="Proteomes" id="UP001627154">
    <property type="component" value="Unassembled WGS sequence"/>
</dbReference>
<keyword evidence="10" id="KW-0863">Zinc-finger</keyword>
<dbReference type="Gene3D" id="4.10.60.10">
    <property type="entry name" value="Zinc finger, CCHC-type"/>
    <property type="match status" value="1"/>
</dbReference>
<accession>A0ABD2WQH5</accession>
<evidence type="ECO:0000256" key="7">
    <source>
        <dbReference type="ARBA" id="ARBA00022759"/>
    </source>
</evidence>
<feature type="region of interest" description="Disordered" evidence="11">
    <location>
        <begin position="1"/>
        <end position="20"/>
    </location>
</feature>
<dbReference type="InterPro" id="IPR000477">
    <property type="entry name" value="RT_dom"/>
</dbReference>
<feature type="compositionally biased region" description="Polar residues" evidence="11">
    <location>
        <begin position="307"/>
        <end position="318"/>
    </location>
</feature>
<keyword evidence="10" id="KW-0479">Metal-binding</keyword>
<dbReference type="InterPro" id="IPR021109">
    <property type="entry name" value="Peptidase_aspartic_dom_sf"/>
</dbReference>
<feature type="region of interest" description="Disordered" evidence="11">
    <location>
        <begin position="71"/>
        <end position="98"/>
    </location>
</feature>
<evidence type="ECO:0000259" key="12">
    <source>
        <dbReference type="PROSITE" id="PS50158"/>
    </source>
</evidence>
<keyword evidence="2" id="KW-0645">Protease</keyword>
<dbReference type="EMBL" id="JBJJXI010000085">
    <property type="protein sequence ID" value="KAL3395059.1"/>
    <property type="molecule type" value="Genomic_DNA"/>
</dbReference>
<keyword evidence="3" id="KW-0808">Transferase</keyword>
<reference evidence="14 15" key="1">
    <citation type="journal article" date="2024" name="bioRxiv">
        <title>A reference genome for Trichogramma kaykai: A tiny desert-dwelling parasitoid wasp with competing sex-ratio distorters.</title>
        <authorList>
            <person name="Culotta J."/>
            <person name="Lindsey A.R."/>
        </authorList>
    </citation>
    <scope>NUCLEOTIDE SEQUENCE [LARGE SCALE GENOMIC DNA]</scope>
    <source>
        <strain evidence="14 15">KSX58</strain>
    </source>
</reference>
<evidence type="ECO:0000313" key="15">
    <source>
        <dbReference type="Proteomes" id="UP001627154"/>
    </source>
</evidence>
<dbReference type="InterPro" id="IPR041577">
    <property type="entry name" value="RT_RNaseH_2"/>
</dbReference>
<dbReference type="Gene3D" id="2.40.70.10">
    <property type="entry name" value="Acid Proteases"/>
    <property type="match status" value="1"/>
</dbReference>
<dbReference type="SMART" id="SM00343">
    <property type="entry name" value="ZnF_C2HC"/>
    <property type="match status" value="2"/>
</dbReference>
<evidence type="ECO:0000256" key="9">
    <source>
        <dbReference type="ARBA" id="ARBA00023268"/>
    </source>
</evidence>
<evidence type="ECO:0000256" key="4">
    <source>
        <dbReference type="ARBA" id="ARBA00022695"/>
    </source>
</evidence>
<dbReference type="CDD" id="cd09274">
    <property type="entry name" value="RNase_HI_RT_Ty3"/>
    <property type="match status" value="1"/>
</dbReference>
<sequence>MCERSSSESCVSRETDELQPRCRMDARCTSNNNRGSTRVSKRLKLELVNRDMRPVSRDSSLEDVANALLGLGRDGQNQGENLEQQNKSTTIHPSQNDDNMDEDPANFMASLKTIIEQNAVLMQGVLQQQKQQSATVQYGVLPDLSHNIRDFDDLESSADALAWLRQLESTASLHKWTEAIAFETARSRLTGAARNWYYANITEIVNWRTFRASFRDTFTTEKSLTDKWQEMQKRSQGQDEDPLAYGRETQQQQLCLNHIWTRTIYSEQSRNSRDWSKQENNASTQTATSKTTTHDDRRKGKHGGKIQRSNSEASGYSKKSSENGAEEDHNNISKSKNVSNVECYKCHATGHIAKYCKSAVTCYNCGVTGHISKNCDKPKKMPTAETKLINTTCADASAKFLKNVKIGNVENIHAVIDSGSSDCIIKASLVLEHGFKFIKTPNIIKGIGKPGCEVVSSGIIKKQIQVDECTEKDVIFRVAPDDILPYDVLVGQNFTELPNVVYYKIDDKLEFRTRDNHPFANYPEPVQTNRRVRPLVLESTNIPPASVNFVRVKVDEKEWNLPIQNFSEKLVSVNTNDELPSIRCNLIQGNIPELKVENEPIVESDFVVGPAVDAKQKESLLRLLNEYRVCCSRSDRELGCTNYVEMDIIETADATPVHSKPYKASAKQREQMKNIVGEWKAAGIVTETQSPYASPCLLVDKPDGSKRLVVDYRRLNKNTVRMNFPLPNIDDGLEELHGANIFAILDLAQGYLQIPLTERAKEKTAFITPDETGQFERAMFGLMNAPFYFSKLMKKVFGNFQNKLALFFFDDMLVYAKSWDKLLEKLETVLQLLRDARLMLKLRKCRFGLEEVECVGLIVGKNGIKPGERKIVAISEFPAPRNEHEVRRFIGMASYFRRFVRNFAHIAAPLSALLKKDSKFVWGEKQQSAFDEIKTILSSRPVLIPYNAKASKTELHCDASADGLGAMLFQASADDVLHPVYAISRRTTDVERMYHSTKLELLCIVWAMERLRPLLIGIPFVVYTDCEALIYVNSLKTKKPQIEDKLNNNHIVTPEKESENSNLLFTERPKRNRRMPNKFKDFVA</sequence>
<feature type="domain" description="CCHC-type" evidence="12">
    <location>
        <begin position="343"/>
        <end position="358"/>
    </location>
</feature>
<dbReference type="Pfam" id="PF00078">
    <property type="entry name" value="RVT_1"/>
    <property type="match status" value="1"/>
</dbReference>
<evidence type="ECO:0000256" key="2">
    <source>
        <dbReference type="ARBA" id="ARBA00022670"/>
    </source>
</evidence>
<dbReference type="GO" id="GO:0003964">
    <property type="term" value="F:RNA-directed DNA polymerase activity"/>
    <property type="evidence" value="ECO:0007669"/>
    <property type="project" value="UniProtKB-EC"/>
</dbReference>
<comment type="caution">
    <text evidence="14">The sequence shown here is derived from an EMBL/GenBank/DDBJ whole genome shotgun (WGS) entry which is preliminary data.</text>
</comment>
<dbReference type="InterPro" id="IPR036875">
    <property type="entry name" value="Znf_CCHC_sf"/>
</dbReference>
<dbReference type="InterPro" id="IPR043128">
    <property type="entry name" value="Rev_trsase/Diguanyl_cyclase"/>
</dbReference>
<dbReference type="CDD" id="cd01647">
    <property type="entry name" value="RT_LTR"/>
    <property type="match status" value="1"/>
</dbReference>
<dbReference type="Gene3D" id="3.30.70.270">
    <property type="match status" value="2"/>
</dbReference>
<feature type="domain" description="Reverse transcriptase" evidence="13">
    <location>
        <begin position="680"/>
        <end position="859"/>
    </location>
</feature>
<evidence type="ECO:0000256" key="5">
    <source>
        <dbReference type="ARBA" id="ARBA00022722"/>
    </source>
</evidence>
<feature type="region of interest" description="Disordered" evidence="11">
    <location>
        <begin position="270"/>
        <end position="332"/>
    </location>
</feature>
<evidence type="ECO:0000256" key="3">
    <source>
        <dbReference type="ARBA" id="ARBA00022679"/>
    </source>
</evidence>
<keyword evidence="5" id="KW-0540">Nuclease</keyword>
<dbReference type="InterPro" id="IPR043502">
    <property type="entry name" value="DNA/RNA_pol_sf"/>
</dbReference>
<evidence type="ECO:0000256" key="10">
    <source>
        <dbReference type="PROSITE-ProRule" id="PRU00047"/>
    </source>
</evidence>
<dbReference type="CDD" id="cd00303">
    <property type="entry name" value="retropepsin_like"/>
    <property type="match status" value="1"/>
</dbReference>
<dbReference type="GO" id="GO:0004519">
    <property type="term" value="F:endonuclease activity"/>
    <property type="evidence" value="ECO:0007669"/>
    <property type="project" value="UniProtKB-KW"/>
</dbReference>
<dbReference type="EC" id="2.7.7.49" evidence="1"/>